<evidence type="ECO:0000313" key="3">
    <source>
        <dbReference type="Proteomes" id="UP001552479"/>
    </source>
</evidence>
<evidence type="ECO:0000259" key="1">
    <source>
        <dbReference type="Pfam" id="PF03372"/>
    </source>
</evidence>
<protein>
    <submittedName>
        <fullName evidence="2">Endonuclease/exonuclease/phosphatase family protein</fullName>
    </submittedName>
</protein>
<dbReference type="EMBL" id="JBFASG010000017">
    <property type="protein sequence ID" value="MEV4924810.1"/>
    <property type="molecule type" value="Genomic_DNA"/>
</dbReference>
<dbReference type="Proteomes" id="UP001552479">
    <property type="component" value="Unassembled WGS sequence"/>
</dbReference>
<dbReference type="SUPFAM" id="SSF56219">
    <property type="entry name" value="DNase I-like"/>
    <property type="match status" value="1"/>
</dbReference>
<evidence type="ECO:0000313" key="2">
    <source>
        <dbReference type="EMBL" id="MEV4924810.1"/>
    </source>
</evidence>
<dbReference type="GO" id="GO:0004519">
    <property type="term" value="F:endonuclease activity"/>
    <property type="evidence" value="ECO:0007669"/>
    <property type="project" value="UniProtKB-KW"/>
</dbReference>
<dbReference type="RefSeq" id="WP_366088690.1">
    <property type="nucleotide sequence ID" value="NZ_JBFASG010000017.1"/>
</dbReference>
<sequence>MITIATWNVLHRVHAENWGEDVLKRWPDESERIAGVTDRLVGRAEQVIALQEVSGDQLAGLRLALTDRTVHALRYPRVPAPRQGPCSLRDPGEYLVLLVDGPSREVATESFEDDRGKGALAVEVAGTLIVATHVSGDQRRARQLARLAELASTPPGHAAVLLGDFNTGRATVASALGTGFAVADLPSDALPTRPHPSGSASPWIDHVVVRGAGVSSAAVESMDGLSDHNLVRATITV</sequence>
<dbReference type="Gene3D" id="3.60.10.10">
    <property type="entry name" value="Endonuclease/exonuclease/phosphatase"/>
    <property type="match status" value="1"/>
</dbReference>
<keyword evidence="2" id="KW-0255">Endonuclease</keyword>
<organism evidence="2 3">
    <name type="scientific">Streptomyces roseoverticillatus</name>
    <dbReference type="NCBI Taxonomy" id="66429"/>
    <lineage>
        <taxon>Bacteria</taxon>
        <taxon>Bacillati</taxon>
        <taxon>Actinomycetota</taxon>
        <taxon>Actinomycetes</taxon>
        <taxon>Kitasatosporales</taxon>
        <taxon>Streptomycetaceae</taxon>
        <taxon>Streptomyces</taxon>
    </lineage>
</organism>
<feature type="domain" description="Endonuclease/exonuclease/phosphatase" evidence="1">
    <location>
        <begin position="5"/>
        <end position="228"/>
    </location>
</feature>
<dbReference type="Pfam" id="PF03372">
    <property type="entry name" value="Exo_endo_phos"/>
    <property type="match status" value="1"/>
</dbReference>
<accession>A0ABV3IX59</accession>
<reference evidence="2 3" key="1">
    <citation type="submission" date="2024-06" db="EMBL/GenBank/DDBJ databases">
        <title>The Natural Products Discovery Center: Release of the First 8490 Sequenced Strains for Exploring Actinobacteria Biosynthetic Diversity.</title>
        <authorList>
            <person name="Kalkreuter E."/>
            <person name="Kautsar S.A."/>
            <person name="Yang D."/>
            <person name="Bader C.D."/>
            <person name="Teijaro C.N."/>
            <person name="Fluegel L."/>
            <person name="Davis C.M."/>
            <person name="Simpson J.R."/>
            <person name="Lauterbach L."/>
            <person name="Steele A.D."/>
            <person name="Gui C."/>
            <person name="Meng S."/>
            <person name="Li G."/>
            <person name="Viehrig K."/>
            <person name="Ye F."/>
            <person name="Su P."/>
            <person name="Kiefer A.F."/>
            <person name="Nichols A."/>
            <person name="Cepeda A.J."/>
            <person name="Yan W."/>
            <person name="Fan B."/>
            <person name="Jiang Y."/>
            <person name="Adhikari A."/>
            <person name="Zheng C.-J."/>
            <person name="Schuster L."/>
            <person name="Cowan T.M."/>
            <person name="Smanski M.J."/>
            <person name="Chevrette M.G."/>
            <person name="De Carvalho L.P.S."/>
            <person name="Shen B."/>
        </authorList>
    </citation>
    <scope>NUCLEOTIDE SEQUENCE [LARGE SCALE GENOMIC DNA]</scope>
    <source>
        <strain evidence="2 3">NPDC053791</strain>
    </source>
</reference>
<gene>
    <name evidence="2" type="ORF">AB0L03_18515</name>
</gene>
<dbReference type="InterPro" id="IPR005135">
    <property type="entry name" value="Endo/exonuclease/phosphatase"/>
</dbReference>
<name>A0ABV3IX59_9ACTN</name>
<dbReference type="InterPro" id="IPR036691">
    <property type="entry name" value="Endo/exonu/phosph_ase_sf"/>
</dbReference>
<comment type="caution">
    <text evidence="2">The sequence shown here is derived from an EMBL/GenBank/DDBJ whole genome shotgun (WGS) entry which is preliminary data.</text>
</comment>
<keyword evidence="2" id="KW-0378">Hydrolase</keyword>
<keyword evidence="2" id="KW-0540">Nuclease</keyword>
<keyword evidence="3" id="KW-1185">Reference proteome</keyword>
<proteinExistence type="predicted"/>